<dbReference type="InterPro" id="IPR036063">
    <property type="entry name" value="Smr_dom_sf"/>
</dbReference>
<dbReference type="PROSITE" id="PS50828">
    <property type="entry name" value="SMR"/>
    <property type="match status" value="1"/>
</dbReference>
<dbReference type="Pfam" id="PF01713">
    <property type="entry name" value="Smr"/>
    <property type="match status" value="1"/>
</dbReference>
<evidence type="ECO:0000313" key="2">
    <source>
        <dbReference type="EMBL" id="SUO95384.1"/>
    </source>
</evidence>
<feature type="domain" description="Smr" evidence="1">
    <location>
        <begin position="84"/>
        <end position="166"/>
    </location>
</feature>
<evidence type="ECO:0000259" key="1">
    <source>
        <dbReference type="PROSITE" id="PS50828"/>
    </source>
</evidence>
<dbReference type="RefSeq" id="WP_115305989.1">
    <property type="nucleotide sequence ID" value="NZ_UHIC01000001.1"/>
</dbReference>
<dbReference type="PANTHER" id="PTHR35562">
    <property type="entry name" value="DNA ENDONUCLEASE SMRA-RELATED"/>
    <property type="match status" value="1"/>
</dbReference>
<dbReference type="SUPFAM" id="SSF160443">
    <property type="entry name" value="SMR domain-like"/>
    <property type="match status" value="1"/>
</dbReference>
<evidence type="ECO:0000313" key="3">
    <source>
        <dbReference type="Proteomes" id="UP000254601"/>
    </source>
</evidence>
<gene>
    <name evidence="2" type="ORF">NCTC13337_01282</name>
</gene>
<proteinExistence type="predicted"/>
<dbReference type="SMART" id="SM00463">
    <property type="entry name" value="SMR"/>
    <property type="match status" value="1"/>
</dbReference>
<dbReference type="OrthoDB" id="7064883at2"/>
<sequence length="171" mass="19841">MSHSDDQPNSFAALIGKIEPIKPSKTVKDFGRQPKIRQKRRIEAQNIRLATRTYSSQIAECYDFLSPHEWNAMQSGRVFIDRILDFHGYFVDEALRVLDDALIERRNRRPIYWQIIHGKGRNTQNETISPLKVFIIEHLRIHSAISALVSIQDSRGESGAVLVRLRPREKH</sequence>
<dbReference type="EMBL" id="UHIC01000001">
    <property type="protein sequence ID" value="SUO95384.1"/>
    <property type="molecule type" value="Genomic_DNA"/>
</dbReference>
<organism evidence="2 3">
    <name type="scientific">Suttonella ornithocola</name>
    <dbReference type="NCBI Taxonomy" id="279832"/>
    <lineage>
        <taxon>Bacteria</taxon>
        <taxon>Pseudomonadati</taxon>
        <taxon>Pseudomonadota</taxon>
        <taxon>Gammaproteobacteria</taxon>
        <taxon>Cardiobacteriales</taxon>
        <taxon>Cardiobacteriaceae</taxon>
        <taxon>Suttonella</taxon>
    </lineage>
</organism>
<reference evidence="2 3" key="1">
    <citation type="submission" date="2018-06" db="EMBL/GenBank/DDBJ databases">
        <authorList>
            <consortium name="Pathogen Informatics"/>
            <person name="Doyle S."/>
        </authorList>
    </citation>
    <scope>NUCLEOTIDE SEQUENCE [LARGE SCALE GENOMIC DNA]</scope>
    <source>
        <strain evidence="2 3">NCTC13337</strain>
    </source>
</reference>
<dbReference type="InterPro" id="IPR002625">
    <property type="entry name" value="Smr_dom"/>
</dbReference>
<dbReference type="Proteomes" id="UP000254601">
    <property type="component" value="Unassembled WGS sequence"/>
</dbReference>
<dbReference type="Gene3D" id="3.30.1370.110">
    <property type="match status" value="1"/>
</dbReference>
<name>A0A380MT69_9GAMM</name>
<keyword evidence="3" id="KW-1185">Reference proteome</keyword>
<protein>
    <submittedName>
        <fullName evidence="2">Smr domain</fullName>
    </submittedName>
</protein>
<dbReference type="PANTHER" id="PTHR35562:SF2">
    <property type="entry name" value="DNA ENDONUCLEASE SMRA-RELATED"/>
    <property type="match status" value="1"/>
</dbReference>
<accession>A0A380MT69</accession>
<dbReference type="AlphaFoldDB" id="A0A380MT69"/>